<dbReference type="OrthoDB" id="765463at2"/>
<accession>A0A3S3RK90</accession>
<keyword evidence="1" id="KW-1133">Transmembrane helix</keyword>
<comment type="caution">
    <text evidence="2">The sequence shown here is derived from an EMBL/GenBank/DDBJ whole genome shotgun (WGS) entry which is preliminary data.</text>
</comment>
<organism evidence="2 3">
    <name type="scientific">Flavobacterium cerinum</name>
    <dbReference type="NCBI Taxonomy" id="2502784"/>
    <lineage>
        <taxon>Bacteria</taxon>
        <taxon>Pseudomonadati</taxon>
        <taxon>Bacteroidota</taxon>
        <taxon>Flavobacteriia</taxon>
        <taxon>Flavobacteriales</taxon>
        <taxon>Flavobacteriaceae</taxon>
        <taxon>Flavobacterium</taxon>
    </lineage>
</organism>
<proteinExistence type="predicted"/>
<evidence type="ECO:0000256" key="1">
    <source>
        <dbReference type="SAM" id="Phobius"/>
    </source>
</evidence>
<evidence type="ECO:0000313" key="3">
    <source>
        <dbReference type="Proteomes" id="UP000287527"/>
    </source>
</evidence>
<dbReference type="AlphaFoldDB" id="A0A3S3RK90"/>
<sequence>MADQSYFNHIRFYTPHHFVFYPVMLVFIIASAWFAWTDEKNTIVWLFITAVFITITMLSFMMRQHYALTLQNRIVLMELRYRYFVVTGQRLESLEEKLTEGQLFALRFAPDEELVALTQKAINENLSADKIKKSIKHWKADNRRV</sequence>
<gene>
    <name evidence="2" type="ORF">EPI11_08415</name>
</gene>
<keyword evidence="1" id="KW-0812">Transmembrane</keyword>
<dbReference type="Proteomes" id="UP000287527">
    <property type="component" value="Unassembled WGS sequence"/>
</dbReference>
<dbReference type="InterPro" id="IPR045385">
    <property type="entry name" value="DUF6526"/>
</dbReference>
<dbReference type="EMBL" id="SBII01000004">
    <property type="protein sequence ID" value="RWX01035.1"/>
    <property type="molecule type" value="Genomic_DNA"/>
</dbReference>
<dbReference type="Pfam" id="PF20136">
    <property type="entry name" value="DUF6526"/>
    <property type="match status" value="1"/>
</dbReference>
<feature type="transmembrane region" description="Helical" evidence="1">
    <location>
        <begin position="18"/>
        <end position="36"/>
    </location>
</feature>
<keyword evidence="1" id="KW-0472">Membrane</keyword>
<evidence type="ECO:0000313" key="2">
    <source>
        <dbReference type="EMBL" id="RWX01035.1"/>
    </source>
</evidence>
<keyword evidence="3" id="KW-1185">Reference proteome</keyword>
<dbReference type="RefSeq" id="WP_128389514.1">
    <property type="nucleotide sequence ID" value="NZ_SBII01000004.1"/>
</dbReference>
<feature type="transmembrane region" description="Helical" evidence="1">
    <location>
        <begin position="42"/>
        <end position="62"/>
    </location>
</feature>
<protein>
    <submittedName>
        <fullName evidence="2">Uncharacterized protein</fullName>
    </submittedName>
</protein>
<reference evidence="2 3" key="1">
    <citation type="submission" date="2019-01" db="EMBL/GenBank/DDBJ databases">
        <title>Flavobacterium sp. nov.,isolated from freshwater.</title>
        <authorList>
            <person name="Zhang R."/>
            <person name="Du Z.-J."/>
        </authorList>
    </citation>
    <scope>NUCLEOTIDE SEQUENCE [LARGE SCALE GENOMIC DNA]</scope>
    <source>
        <strain evidence="2 3">1E403</strain>
    </source>
</reference>
<name>A0A3S3RK90_9FLAO</name>